<accession>A0A317TYA6</accession>
<dbReference type="EMBL" id="QHJG01000034">
    <property type="protein sequence ID" value="PWY54471.1"/>
    <property type="molecule type" value="Genomic_DNA"/>
</dbReference>
<comment type="caution">
    <text evidence="2">The sequence shown here is derived from an EMBL/GenBank/DDBJ whole genome shotgun (WGS) entry which is preliminary data.</text>
</comment>
<proteinExistence type="predicted"/>
<name>A0A317TYA6_9GAMM</name>
<dbReference type="EMBL" id="RZGX01000019">
    <property type="protein sequence ID" value="RUR21113.1"/>
    <property type="molecule type" value="Genomic_DNA"/>
</dbReference>
<evidence type="ECO:0000313" key="3">
    <source>
        <dbReference type="EMBL" id="RUR21113.1"/>
    </source>
</evidence>
<dbReference type="RefSeq" id="WP_110143746.1">
    <property type="nucleotide sequence ID" value="NZ_QHJG01000034.1"/>
</dbReference>
<dbReference type="EMBL" id="QHJG01000044">
    <property type="protein sequence ID" value="PWY54111.1"/>
    <property type="molecule type" value="Genomic_DNA"/>
</dbReference>
<reference evidence="2 4" key="1">
    <citation type="submission" date="2018-05" db="EMBL/GenBank/DDBJ databases">
        <title>Legionella qingyii sp.nov., whole genome shotgun sequence.</title>
        <authorList>
            <person name="Wu H."/>
            <person name="Zhu Q."/>
            <person name="Hu C."/>
        </authorList>
    </citation>
    <scope>NUCLEOTIDE SEQUENCE [LARGE SCALE GENOMIC DNA]</scope>
    <source>
        <strain evidence="2 4">HEB18</strain>
    </source>
</reference>
<dbReference type="OrthoDB" id="6905277at2"/>
<dbReference type="Proteomes" id="UP000247152">
    <property type="component" value="Unassembled WGS sequence"/>
</dbReference>
<sequence length="227" mass="26206">MKNVLLFKITKDEYLDDILDGNLFMNTYNFYRKTEEKINRGDKQEGVASSYLADSVKISITNSEGKLVPIGGLINRINFMYPFDHQVNIFCMTLFELNFLEVTNFNFKLDKRFCGFGDKAILITQPQEFIDRITKSVNGKKSPPCSNKFFDKVDYLANEYSGRIGCFSKLEEYAWQNEWRLAILDPARIESEPIVLKIGNIESICRVFETESLARHSVKVSLNETSQ</sequence>
<dbReference type="Proteomes" id="UP000287374">
    <property type="component" value="Unassembled WGS sequence"/>
</dbReference>
<reference evidence="3 5" key="2">
    <citation type="submission" date="2018-12" db="EMBL/GenBank/DDBJ databases">
        <title>Legionella sp,whole genome shotgun sequence.</title>
        <authorList>
            <person name="Wu H."/>
        </authorList>
    </citation>
    <scope>NUCLEOTIDE SEQUENCE [LARGE SCALE GENOMIC DNA]</scope>
    <source>
        <strain evidence="3">Km489</strain>
        <strain evidence="5">km489</strain>
    </source>
</reference>
<organism evidence="2 4">
    <name type="scientific">Legionella qingyii</name>
    <dbReference type="NCBI Taxonomy" id="2184757"/>
    <lineage>
        <taxon>Bacteria</taxon>
        <taxon>Pseudomonadati</taxon>
        <taxon>Pseudomonadota</taxon>
        <taxon>Gammaproteobacteria</taxon>
        <taxon>Legionellales</taxon>
        <taxon>Legionellaceae</taxon>
        <taxon>Legionella</taxon>
    </lineage>
</organism>
<evidence type="ECO:0000313" key="5">
    <source>
        <dbReference type="Proteomes" id="UP000287374"/>
    </source>
</evidence>
<evidence type="ECO:0000313" key="1">
    <source>
        <dbReference type="EMBL" id="PWY54111.1"/>
    </source>
</evidence>
<keyword evidence="5" id="KW-1185">Reference proteome</keyword>
<protein>
    <submittedName>
        <fullName evidence="2">Uncharacterized protein</fullName>
    </submittedName>
</protein>
<evidence type="ECO:0000313" key="2">
    <source>
        <dbReference type="EMBL" id="PWY54471.1"/>
    </source>
</evidence>
<evidence type="ECO:0000313" key="4">
    <source>
        <dbReference type="Proteomes" id="UP000247152"/>
    </source>
</evidence>
<gene>
    <name evidence="2" type="ORF">DGG96_17025</name>
    <name evidence="1" type="ORF">DGG96_18565</name>
    <name evidence="3" type="ORF">ELY20_13450</name>
</gene>
<dbReference type="AlphaFoldDB" id="A0A317TYA6"/>